<sequence length="94" mass="10464">MYQRPMSKNLLNVTKIFDQAICRPRKLLESPDFSHLILTSDSSFSPSSNALDFIPTSYISNNSDDQMQQKISSEFVLERFATTSTACTGSDSGC</sequence>
<dbReference type="STRING" id="38488.A0A4Y8DHJ7"/>
<comment type="caution">
    <text evidence="1">The sequence shown here is derived from an EMBL/GenBank/DDBJ whole genome shotgun (WGS) entry which is preliminary data.</text>
</comment>
<protein>
    <submittedName>
        <fullName evidence="1">Uncharacterized protein</fullName>
    </submittedName>
</protein>
<dbReference type="Proteomes" id="UP000297299">
    <property type="component" value="Unassembled WGS sequence"/>
</dbReference>
<evidence type="ECO:0000313" key="1">
    <source>
        <dbReference type="EMBL" id="TEY86670.1"/>
    </source>
</evidence>
<reference evidence="1 2" key="1">
    <citation type="submission" date="2017-11" db="EMBL/GenBank/DDBJ databases">
        <title>Comparative genomics of Botrytis spp.</title>
        <authorList>
            <person name="Valero-Jimenez C.A."/>
            <person name="Tapia P."/>
            <person name="Veloso J."/>
            <person name="Silva-Moreno E."/>
            <person name="Staats M."/>
            <person name="Valdes J.H."/>
            <person name="Van Kan J.A.L."/>
        </authorList>
    </citation>
    <scope>NUCLEOTIDE SEQUENCE [LARGE SCALE GENOMIC DNA]</scope>
    <source>
        <strain evidence="1 2">MUCL2830</strain>
    </source>
</reference>
<proteinExistence type="predicted"/>
<gene>
    <name evidence="1" type="ORF">BOTCAL_0004g00240</name>
</gene>
<organism evidence="1 2">
    <name type="scientific">Botryotinia calthae</name>
    <dbReference type="NCBI Taxonomy" id="38488"/>
    <lineage>
        <taxon>Eukaryota</taxon>
        <taxon>Fungi</taxon>
        <taxon>Dikarya</taxon>
        <taxon>Ascomycota</taxon>
        <taxon>Pezizomycotina</taxon>
        <taxon>Leotiomycetes</taxon>
        <taxon>Helotiales</taxon>
        <taxon>Sclerotiniaceae</taxon>
        <taxon>Botryotinia</taxon>
    </lineage>
</organism>
<name>A0A4Y8DHJ7_9HELO</name>
<keyword evidence="2" id="KW-1185">Reference proteome</keyword>
<dbReference type="AlphaFoldDB" id="A0A4Y8DHJ7"/>
<dbReference type="EMBL" id="PHWZ01000004">
    <property type="protein sequence ID" value="TEY86670.1"/>
    <property type="molecule type" value="Genomic_DNA"/>
</dbReference>
<accession>A0A4Y8DHJ7</accession>
<evidence type="ECO:0000313" key="2">
    <source>
        <dbReference type="Proteomes" id="UP000297299"/>
    </source>
</evidence>